<keyword evidence="2" id="KW-1185">Reference proteome</keyword>
<reference evidence="1 2" key="1">
    <citation type="submission" date="2022-12" db="EMBL/GenBank/DDBJ databases">
        <title>Chromosome-level genome of Tegillarca granosa.</title>
        <authorList>
            <person name="Kim J."/>
        </authorList>
    </citation>
    <scope>NUCLEOTIDE SEQUENCE [LARGE SCALE GENOMIC DNA]</scope>
    <source>
        <strain evidence="1">Teg-2019</strain>
        <tissue evidence="1">Adductor muscle</tissue>
    </source>
</reference>
<protein>
    <recommendedName>
        <fullName evidence="3">THAP-type domain-containing protein</fullName>
    </recommendedName>
</protein>
<accession>A0ABQ9E442</accession>
<organism evidence="1 2">
    <name type="scientific">Tegillarca granosa</name>
    <name type="common">Malaysian cockle</name>
    <name type="synonym">Anadara granosa</name>
    <dbReference type="NCBI Taxonomy" id="220873"/>
    <lineage>
        <taxon>Eukaryota</taxon>
        <taxon>Metazoa</taxon>
        <taxon>Spiralia</taxon>
        <taxon>Lophotrochozoa</taxon>
        <taxon>Mollusca</taxon>
        <taxon>Bivalvia</taxon>
        <taxon>Autobranchia</taxon>
        <taxon>Pteriomorphia</taxon>
        <taxon>Arcoida</taxon>
        <taxon>Arcoidea</taxon>
        <taxon>Arcidae</taxon>
        <taxon>Tegillarca</taxon>
    </lineage>
</organism>
<evidence type="ECO:0000313" key="2">
    <source>
        <dbReference type="Proteomes" id="UP001217089"/>
    </source>
</evidence>
<name>A0ABQ9E442_TEGGR</name>
<sequence length="148" mass="17357">MTFDFKQNCPRLLVCYDHFVKSKCNKNAKICEFHFNIGYKETMVYYDSDNMRAHPVFTINNRLYRRTSCNDYLPITKEGNMALLSFKTLPSRSSQTYLDLLELILTTEKKLYSTKSSICPLPKQESECDKVNDLSTLEKKRSCNRHLS</sequence>
<comment type="caution">
    <text evidence="1">The sequence shown here is derived from an EMBL/GenBank/DDBJ whole genome shotgun (WGS) entry which is preliminary data.</text>
</comment>
<proteinExistence type="predicted"/>
<dbReference type="EMBL" id="JARBDR010000923">
    <property type="protein sequence ID" value="KAJ8298078.1"/>
    <property type="molecule type" value="Genomic_DNA"/>
</dbReference>
<dbReference type="Proteomes" id="UP001217089">
    <property type="component" value="Unassembled WGS sequence"/>
</dbReference>
<evidence type="ECO:0000313" key="1">
    <source>
        <dbReference type="EMBL" id="KAJ8298078.1"/>
    </source>
</evidence>
<gene>
    <name evidence="1" type="ORF">KUTeg_024609</name>
</gene>
<evidence type="ECO:0008006" key="3">
    <source>
        <dbReference type="Google" id="ProtNLM"/>
    </source>
</evidence>